<dbReference type="AlphaFoldDB" id="A0A2P2IZY0"/>
<proteinExistence type="predicted"/>
<organism evidence="1">
    <name type="scientific">Rhizophora mucronata</name>
    <name type="common">Asiatic mangrove</name>
    <dbReference type="NCBI Taxonomy" id="61149"/>
    <lineage>
        <taxon>Eukaryota</taxon>
        <taxon>Viridiplantae</taxon>
        <taxon>Streptophyta</taxon>
        <taxon>Embryophyta</taxon>
        <taxon>Tracheophyta</taxon>
        <taxon>Spermatophyta</taxon>
        <taxon>Magnoliopsida</taxon>
        <taxon>eudicotyledons</taxon>
        <taxon>Gunneridae</taxon>
        <taxon>Pentapetalae</taxon>
        <taxon>rosids</taxon>
        <taxon>fabids</taxon>
        <taxon>Malpighiales</taxon>
        <taxon>Rhizophoraceae</taxon>
        <taxon>Rhizophora</taxon>
    </lineage>
</organism>
<sequence>MQIHCFKFYEWKACRKAI</sequence>
<dbReference type="EMBL" id="GGEC01006269">
    <property type="protein sequence ID" value="MBW86752.1"/>
    <property type="molecule type" value="Transcribed_RNA"/>
</dbReference>
<name>A0A2P2IZY0_RHIMU</name>
<protein>
    <submittedName>
        <fullName evidence="1">Uncharacterized protein</fullName>
    </submittedName>
</protein>
<reference evidence="1" key="1">
    <citation type="submission" date="2018-02" db="EMBL/GenBank/DDBJ databases">
        <title>Rhizophora mucronata_Transcriptome.</title>
        <authorList>
            <person name="Meera S.P."/>
            <person name="Sreeshan A."/>
            <person name="Augustine A."/>
        </authorList>
    </citation>
    <scope>NUCLEOTIDE SEQUENCE</scope>
    <source>
        <tissue evidence="1">Leaf</tissue>
    </source>
</reference>
<evidence type="ECO:0000313" key="1">
    <source>
        <dbReference type="EMBL" id="MBW86752.1"/>
    </source>
</evidence>
<accession>A0A2P2IZY0</accession>